<keyword evidence="1" id="KW-0175">Coiled coil</keyword>
<organism evidence="2 3">
    <name type="scientific">Araneus ventricosus</name>
    <name type="common">Orbweaver spider</name>
    <name type="synonym">Epeira ventricosa</name>
    <dbReference type="NCBI Taxonomy" id="182803"/>
    <lineage>
        <taxon>Eukaryota</taxon>
        <taxon>Metazoa</taxon>
        <taxon>Ecdysozoa</taxon>
        <taxon>Arthropoda</taxon>
        <taxon>Chelicerata</taxon>
        <taxon>Arachnida</taxon>
        <taxon>Araneae</taxon>
        <taxon>Araneomorphae</taxon>
        <taxon>Entelegynae</taxon>
        <taxon>Araneoidea</taxon>
        <taxon>Araneidae</taxon>
        <taxon>Araneus</taxon>
    </lineage>
</organism>
<feature type="coiled-coil region" evidence="1">
    <location>
        <begin position="94"/>
        <end position="140"/>
    </location>
</feature>
<accession>A0A4Y2S2C8</accession>
<reference evidence="2 3" key="1">
    <citation type="journal article" date="2019" name="Sci. Rep.">
        <title>Orb-weaving spider Araneus ventricosus genome elucidates the spidroin gene catalogue.</title>
        <authorList>
            <person name="Kono N."/>
            <person name="Nakamura H."/>
            <person name="Ohtoshi R."/>
            <person name="Moran D.A.P."/>
            <person name="Shinohara A."/>
            <person name="Yoshida Y."/>
            <person name="Fujiwara M."/>
            <person name="Mori M."/>
            <person name="Tomita M."/>
            <person name="Arakawa K."/>
        </authorList>
    </citation>
    <scope>NUCLEOTIDE SEQUENCE [LARGE SCALE GENOMIC DNA]</scope>
</reference>
<dbReference type="OrthoDB" id="6420733at2759"/>
<evidence type="ECO:0000256" key="1">
    <source>
        <dbReference type="SAM" id="Coils"/>
    </source>
</evidence>
<dbReference type="Proteomes" id="UP000499080">
    <property type="component" value="Unassembled WGS sequence"/>
</dbReference>
<evidence type="ECO:0000313" key="2">
    <source>
        <dbReference type="EMBL" id="GBN82083.1"/>
    </source>
</evidence>
<dbReference type="Gene3D" id="1.20.1480.30">
    <property type="entry name" value="Designed four-helix bundle protein"/>
    <property type="match status" value="1"/>
</dbReference>
<dbReference type="EMBL" id="BGPR01019484">
    <property type="protein sequence ID" value="GBN82083.1"/>
    <property type="molecule type" value="Genomic_DNA"/>
</dbReference>
<name>A0A4Y2S2C8_ARAVE</name>
<evidence type="ECO:0000313" key="3">
    <source>
        <dbReference type="Proteomes" id="UP000499080"/>
    </source>
</evidence>
<comment type="caution">
    <text evidence="2">The sequence shown here is derived from an EMBL/GenBank/DDBJ whole genome shotgun (WGS) entry which is preliminary data.</text>
</comment>
<proteinExistence type="predicted"/>
<protein>
    <recommendedName>
        <fullName evidence="4">CARD domain-containing protein</fullName>
    </recommendedName>
</protein>
<gene>
    <name evidence="2" type="ORF">AVEN_214800_1</name>
</gene>
<feature type="non-terminal residue" evidence="2">
    <location>
        <position position="218"/>
    </location>
</feature>
<sequence>MAQIVLLSPCFSGEISRLEWKTYGLIHHPWLNRDLRLKGNLHEQAKADRNDRLDVFPNWIGDDLETELGKKIREALREILQKIREHVENGKAAGHELVEKVKELREKLRNLGEKEGEKFREILREVREKAREALKKILERLGLGKRNLDDSMDHVARMKFREIIEKIKEKILSNEFIQKIREYIRNHYGESPIVKKLKDFIEKLEDGELREILSHLFD</sequence>
<evidence type="ECO:0008006" key="4">
    <source>
        <dbReference type="Google" id="ProtNLM"/>
    </source>
</evidence>
<dbReference type="AlphaFoldDB" id="A0A4Y2S2C8"/>
<keyword evidence="3" id="KW-1185">Reference proteome</keyword>